<dbReference type="GO" id="GO:0005576">
    <property type="term" value="C:extracellular region"/>
    <property type="evidence" value="ECO:0007669"/>
    <property type="project" value="UniProtKB-SubCell"/>
</dbReference>
<keyword evidence="5" id="KW-0964">Secreted</keyword>
<keyword evidence="7" id="KW-0282">Flagellum</keyword>
<protein>
    <recommendedName>
        <fullName evidence="5">Flagellar hook-associated protein 2</fullName>
        <shortName evidence="5">HAP2</shortName>
    </recommendedName>
    <alternativeName>
        <fullName evidence="5">Flagellar cap protein</fullName>
    </alternativeName>
</protein>
<dbReference type="RefSeq" id="WP_133587958.1">
    <property type="nucleotide sequence ID" value="NZ_SNVV01000001.1"/>
</dbReference>
<evidence type="ECO:0000256" key="5">
    <source>
        <dbReference type="RuleBase" id="RU362066"/>
    </source>
</evidence>
<evidence type="ECO:0000256" key="2">
    <source>
        <dbReference type="ARBA" id="ARBA00011255"/>
    </source>
</evidence>
<keyword evidence="4 5" id="KW-0975">Bacterial flagellum</keyword>
<dbReference type="PANTHER" id="PTHR30288">
    <property type="entry name" value="FLAGELLAR CAP/ASSEMBLY PROTEIN FLID"/>
    <property type="match status" value="1"/>
</dbReference>
<proteinExistence type="inferred from homology"/>
<comment type="subcellular location">
    <subcellularLocation>
        <location evidence="5">Secreted</location>
    </subcellularLocation>
    <subcellularLocation>
        <location evidence="5">Bacterial flagellum</location>
    </subcellularLocation>
</comment>
<keyword evidence="3" id="KW-0175">Coiled coil</keyword>
<dbReference type="InterPro" id="IPR002048">
    <property type="entry name" value="EF_hand_dom"/>
</dbReference>
<reference evidence="7 8" key="1">
    <citation type="submission" date="2019-03" db="EMBL/GenBank/DDBJ databases">
        <title>Genomic Encyclopedia of Type Strains, Phase IV (KMG-IV): sequencing the most valuable type-strain genomes for metagenomic binning, comparative biology and taxonomic classification.</title>
        <authorList>
            <person name="Goeker M."/>
        </authorList>
    </citation>
    <scope>NUCLEOTIDE SEQUENCE [LARGE SCALE GENOMIC DNA]</scope>
    <source>
        <strain evidence="7 8">DSM 12121</strain>
    </source>
</reference>
<evidence type="ECO:0000313" key="7">
    <source>
        <dbReference type="EMBL" id="TDN57093.1"/>
    </source>
</evidence>
<comment type="subunit">
    <text evidence="2 5">Homopentamer.</text>
</comment>
<keyword evidence="8" id="KW-1185">Reference proteome</keyword>
<keyword evidence="7" id="KW-0969">Cilium</keyword>
<keyword evidence="7" id="KW-0966">Cell projection</keyword>
<dbReference type="OrthoDB" id="9810816at2"/>
<evidence type="ECO:0000256" key="1">
    <source>
        <dbReference type="ARBA" id="ARBA00009764"/>
    </source>
</evidence>
<dbReference type="InterPro" id="IPR003481">
    <property type="entry name" value="FliD_N"/>
</dbReference>
<evidence type="ECO:0000313" key="8">
    <source>
        <dbReference type="Proteomes" id="UP000295129"/>
    </source>
</evidence>
<gene>
    <name evidence="7" type="ORF">C7389_101477</name>
</gene>
<organism evidence="7 8">
    <name type="scientific">Azoarcus indigens</name>
    <dbReference type="NCBI Taxonomy" id="29545"/>
    <lineage>
        <taxon>Bacteria</taxon>
        <taxon>Pseudomonadati</taxon>
        <taxon>Pseudomonadota</taxon>
        <taxon>Betaproteobacteria</taxon>
        <taxon>Rhodocyclales</taxon>
        <taxon>Zoogloeaceae</taxon>
        <taxon>Azoarcus</taxon>
    </lineage>
</organism>
<dbReference type="GO" id="GO:0007155">
    <property type="term" value="P:cell adhesion"/>
    <property type="evidence" value="ECO:0007669"/>
    <property type="project" value="InterPro"/>
</dbReference>
<dbReference type="GO" id="GO:0005509">
    <property type="term" value="F:calcium ion binding"/>
    <property type="evidence" value="ECO:0007669"/>
    <property type="project" value="InterPro"/>
</dbReference>
<comment type="function">
    <text evidence="5">Required for morphogenesis and for the elongation of the flagellar filament by facilitating polymerization of the flagellin monomers at the tip of growing filament. Forms a capping structure, which prevents flagellin subunits (transported through the central channel of the flagellum) from leaking out without polymerization at the distal end.</text>
</comment>
<evidence type="ECO:0000259" key="6">
    <source>
        <dbReference type="PROSITE" id="PS50222"/>
    </source>
</evidence>
<dbReference type="GO" id="GO:0009421">
    <property type="term" value="C:bacterial-type flagellum filament cap"/>
    <property type="evidence" value="ECO:0007669"/>
    <property type="project" value="InterPro"/>
</dbReference>
<dbReference type="PROSITE" id="PS00018">
    <property type="entry name" value="EF_HAND_1"/>
    <property type="match status" value="1"/>
</dbReference>
<dbReference type="EMBL" id="SNVV01000001">
    <property type="protein sequence ID" value="TDN57093.1"/>
    <property type="molecule type" value="Genomic_DNA"/>
</dbReference>
<dbReference type="GO" id="GO:0009424">
    <property type="term" value="C:bacterial-type flagellum hook"/>
    <property type="evidence" value="ECO:0007669"/>
    <property type="project" value="UniProtKB-UniRule"/>
</dbReference>
<evidence type="ECO:0000256" key="4">
    <source>
        <dbReference type="ARBA" id="ARBA00023143"/>
    </source>
</evidence>
<dbReference type="PROSITE" id="PS50222">
    <property type="entry name" value="EF_HAND_2"/>
    <property type="match status" value="1"/>
</dbReference>
<evidence type="ECO:0000256" key="3">
    <source>
        <dbReference type="ARBA" id="ARBA00023054"/>
    </source>
</evidence>
<accession>A0A4R6EH05</accession>
<comment type="caution">
    <text evidence="7">The sequence shown here is derived from an EMBL/GenBank/DDBJ whole genome shotgun (WGS) entry which is preliminary data.</text>
</comment>
<dbReference type="Pfam" id="PF02465">
    <property type="entry name" value="FliD_N"/>
    <property type="match status" value="1"/>
</dbReference>
<name>A0A4R6EH05_9RHOO</name>
<dbReference type="Proteomes" id="UP000295129">
    <property type="component" value="Unassembled WGS sequence"/>
</dbReference>
<dbReference type="InterPro" id="IPR040026">
    <property type="entry name" value="FliD"/>
</dbReference>
<comment type="similarity">
    <text evidence="1 5">Belongs to the FliD family.</text>
</comment>
<dbReference type="PANTHER" id="PTHR30288:SF0">
    <property type="entry name" value="FLAGELLAR HOOK-ASSOCIATED PROTEIN 2"/>
    <property type="match status" value="1"/>
</dbReference>
<dbReference type="AlphaFoldDB" id="A0A4R6EH05"/>
<sequence>MADIDPTSTAASLATYYTQNAQSRLDTQTAKATSTTTALTKLRSALSTFDTALAGLTSVKTGVAQYSATFSSAVGTATASSTAAAGSYAFFVEKVATAHQLAFEDIPPDIDVINGGPLIIQLGDGSSFTVDLAASDRDGDGKLSPSEVARAINLAEDNGGKVSAMVVTSGGKSQLVLTSATTGSDGAITLDTSGLPASDLKTALGGGGVELVKAEDAVVWLGNKDSGLRMEQSSNTFTAIEGVSVTFTQAMSEGSAPATLTVGTDTSATTSKVQSFVSAYNALMKVLGDLTAYGDPDAGSSSAIFASDTGIRNLKTRLAGIVRDGADGVSMRELGISIGRDGTMALDTDKLEAALEADPGKLDSFFGSPRAGNQTGVLGNFDIYLDSWLNSASGQIARRQETVTKLQAQYTARQEQLDRKYDSAYARYLAQFTQLQTLTAQMSETSGLFSSLSTSSS</sequence>
<dbReference type="InterPro" id="IPR018247">
    <property type="entry name" value="EF_Hand_1_Ca_BS"/>
</dbReference>
<dbReference type="InterPro" id="IPR010809">
    <property type="entry name" value="FliD_C"/>
</dbReference>
<dbReference type="Pfam" id="PF07195">
    <property type="entry name" value="FliD_C"/>
    <property type="match status" value="1"/>
</dbReference>
<feature type="domain" description="EF-hand" evidence="6">
    <location>
        <begin position="136"/>
        <end position="158"/>
    </location>
</feature>